<evidence type="ECO:0000256" key="1">
    <source>
        <dbReference type="SAM" id="MobiDB-lite"/>
    </source>
</evidence>
<dbReference type="InterPro" id="IPR027814">
    <property type="entry name" value="DUF4562"/>
</dbReference>
<name>A0AAV2HBP9_LYMST</name>
<dbReference type="Pfam" id="PF15123">
    <property type="entry name" value="DUF4562"/>
    <property type="match status" value="1"/>
</dbReference>
<accession>A0AAV2HBP9</accession>
<evidence type="ECO:0000313" key="3">
    <source>
        <dbReference type="Proteomes" id="UP001497497"/>
    </source>
</evidence>
<organism evidence="2 3">
    <name type="scientific">Lymnaea stagnalis</name>
    <name type="common">Great pond snail</name>
    <name type="synonym">Helix stagnalis</name>
    <dbReference type="NCBI Taxonomy" id="6523"/>
    <lineage>
        <taxon>Eukaryota</taxon>
        <taxon>Metazoa</taxon>
        <taxon>Spiralia</taxon>
        <taxon>Lophotrochozoa</taxon>
        <taxon>Mollusca</taxon>
        <taxon>Gastropoda</taxon>
        <taxon>Heterobranchia</taxon>
        <taxon>Euthyneura</taxon>
        <taxon>Panpulmonata</taxon>
        <taxon>Hygrophila</taxon>
        <taxon>Lymnaeoidea</taxon>
        <taxon>Lymnaeidae</taxon>
        <taxon>Lymnaea</taxon>
    </lineage>
</organism>
<dbReference type="PANTHER" id="PTHR34833">
    <property type="entry name" value="GENE, 17359-RELATED"/>
    <property type="match status" value="1"/>
</dbReference>
<comment type="caution">
    <text evidence="2">The sequence shown here is derived from an EMBL/GenBank/DDBJ whole genome shotgun (WGS) entry which is preliminary data.</text>
</comment>
<evidence type="ECO:0000313" key="2">
    <source>
        <dbReference type="EMBL" id="CAL1530837.1"/>
    </source>
</evidence>
<dbReference type="EMBL" id="CAXITT010000076">
    <property type="protein sequence ID" value="CAL1530837.1"/>
    <property type="molecule type" value="Genomic_DNA"/>
</dbReference>
<reference evidence="2 3" key="1">
    <citation type="submission" date="2024-04" db="EMBL/GenBank/DDBJ databases">
        <authorList>
            <consortium name="Genoscope - CEA"/>
            <person name="William W."/>
        </authorList>
    </citation>
    <scope>NUCLEOTIDE SEQUENCE [LARGE SCALE GENOMIC DNA]</scope>
</reference>
<sequence>MNVESAEDYAKYTVDQTYFEDHSAPLLCRPDGLRDCRAHLVGDFKAIGVGEVSPLNSNDLAYMLRPAPGARLQGPRSTYPGEVGWGVPWLVDWEPPKSGQQIMIGDFRQLAEDRVTHNYLGAWYPGPKQETSNQICTKETPGRSSDFRSNRPTRSSRSRTPQTEGQRDDHRSVDDDDSSVSRL</sequence>
<protein>
    <submittedName>
        <fullName evidence="2">Uncharacterized protein</fullName>
    </submittedName>
</protein>
<feature type="region of interest" description="Disordered" evidence="1">
    <location>
        <begin position="122"/>
        <end position="183"/>
    </location>
</feature>
<feature type="compositionally biased region" description="Acidic residues" evidence="1">
    <location>
        <begin position="174"/>
        <end position="183"/>
    </location>
</feature>
<proteinExistence type="predicted"/>
<gene>
    <name evidence="2" type="ORF">GSLYS_00004962001</name>
</gene>
<dbReference type="PANTHER" id="PTHR34833:SF1">
    <property type="entry name" value="GENE, 17359-RELATED"/>
    <property type="match status" value="1"/>
</dbReference>
<dbReference type="AlphaFoldDB" id="A0AAV2HBP9"/>
<keyword evidence="3" id="KW-1185">Reference proteome</keyword>
<dbReference type="Proteomes" id="UP001497497">
    <property type="component" value="Unassembled WGS sequence"/>
</dbReference>
<feature type="compositionally biased region" description="Low complexity" evidence="1">
    <location>
        <begin position="150"/>
        <end position="161"/>
    </location>
</feature>